<dbReference type="SUPFAM" id="SSF54909">
    <property type="entry name" value="Dimeric alpha+beta barrel"/>
    <property type="match status" value="1"/>
</dbReference>
<dbReference type="Proteomes" id="UP001149165">
    <property type="component" value="Unassembled WGS sequence"/>
</dbReference>
<evidence type="ECO:0000259" key="2">
    <source>
        <dbReference type="Pfam" id="PF07110"/>
    </source>
</evidence>
<reference evidence="3" key="1">
    <citation type="submission" date="2022-11" db="EMBL/GenBank/DDBJ databases">
        <authorList>
            <person name="Petersen C."/>
        </authorList>
    </citation>
    <scope>NUCLEOTIDE SEQUENCE</scope>
    <source>
        <strain evidence="3">IBT 30069</strain>
    </source>
</reference>
<accession>A0A9W9KPV8</accession>
<gene>
    <name evidence="3" type="ORF">N7456_002010</name>
</gene>
<dbReference type="OrthoDB" id="3183782at2759"/>
<dbReference type="AlphaFoldDB" id="A0A9W9KPV8"/>
<organism evidence="3 4">
    <name type="scientific">Penicillium angulare</name>
    <dbReference type="NCBI Taxonomy" id="116970"/>
    <lineage>
        <taxon>Eukaryota</taxon>
        <taxon>Fungi</taxon>
        <taxon>Dikarya</taxon>
        <taxon>Ascomycota</taxon>
        <taxon>Pezizomycotina</taxon>
        <taxon>Eurotiomycetes</taxon>
        <taxon>Eurotiomycetidae</taxon>
        <taxon>Eurotiales</taxon>
        <taxon>Aspergillaceae</taxon>
        <taxon>Penicillium</taxon>
    </lineage>
</organism>
<dbReference type="GO" id="GO:0016491">
    <property type="term" value="F:oxidoreductase activity"/>
    <property type="evidence" value="ECO:0007669"/>
    <property type="project" value="InterPro"/>
</dbReference>
<dbReference type="InterPro" id="IPR011008">
    <property type="entry name" value="Dimeric_a/b-barrel"/>
</dbReference>
<reference evidence="3" key="2">
    <citation type="journal article" date="2023" name="IMA Fungus">
        <title>Comparative genomic study of the Penicillium genus elucidates a diverse pangenome and 15 lateral gene transfer events.</title>
        <authorList>
            <person name="Petersen C."/>
            <person name="Sorensen T."/>
            <person name="Nielsen M.R."/>
            <person name="Sondergaard T.E."/>
            <person name="Sorensen J.L."/>
            <person name="Fitzpatrick D.A."/>
            <person name="Frisvad J.C."/>
            <person name="Nielsen K.L."/>
        </authorList>
    </citation>
    <scope>NUCLEOTIDE SEQUENCE</scope>
    <source>
        <strain evidence="3">IBT 30069</strain>
    </source>
</reference>
<name>A0A9W9KPV8_9EURO</name>
<protein>
    <recommendedName>
        <fullName evidence="2">EthD domain-containing protein</fullName>
    </recommendedName>
</protein>
<evidence type="ECO:0000313" key="4">
    <source>
        <dbReference type="Proteomes" id="UP001149165"/>
    </source>
</evidence>
<feature type="domain" description="EthD" evidence="2">
    <location>
        <begin position="19"/>
        <end position="115"/>
    </location>
</feature>
<evidence type="ECO:0000256" key="1">
    <source>
        <dbReference type="ARBA" id="ARBA00005986"/>
    </source>
</evidence>
<dbReference type="InterPro" id="IPR009799">
    <property type="entry name" value="EthD_dom"/>
</dbReference>
<dbReference type="EMBL" id="JAPQKH010000002">
    <property type="protein sequence ID" value="KAJ5113476.1"/>
    <property type="molecule type" value="Genomic_DNA"/>
</dbReference>
<comment type="similarity">
    <text evidence="1">Belongs to the tpcK family.</text>
</comment>
<comment type="caution">
    <text evidence="3">The sequence shown here is derived from an EMBL/GenBank/DDBJ whole genome shotgun (WGS) entry which is preliminary data.</text>
</comment>
<evidence type="ECO:0000313" key="3">
    <source>
        <dbReference type="EMBL" id="KAJ5113476.1"/>
    </source>
</evidence>
<dbReference type="Gene3D" id="3.30.70.100">
    <property type="match status" value="1"/>
</dbReference>
<proteinExistence type="inferred from homology"/>
<sequence length="140" mass="16294">MTEPQENQPVKLTITHYRKPEHTHEAFIRWITDEHVPLAIPIFRKHGVIEYTLFVTPPSLNDSMRESLAEYQPSWQVADFDCFIEYQFPSMEAISAFMTDPEWAEVLEDQVDWVDIPKALVSFGHSTSYMLNGKPVNVPR</sequence>
<keyword evidence="4" id="KW-1185">Reference proteome</keyword>
<dbReference type="Pfam" id="PF07110">
    <property type="entry name" value="EthD"/>
    <property type="match status" value="1"/>
</dbReference>